<dbReference type="STRING" id="649760.HMPREF0971_01314"/>
<evidence type="ECO:0000313" key="2">
    <source>
        <dbReference type="Proteomes" id="UP000004079"/>
    </source>
</evidence>
<gene>
    <name evidence="1" type="ORF">HMPREF0971_01314</name>
</gene>
<proteinExistence type="predicted"/>
<dbReference type="AlphaFoldDB" id="D1QQR3"/>
<dbReference type="HOGENOM" id="CLU_3187411_0_0_10"/>
<sequence>MFFTLCFHSVHSVSFCPIFACGFQNMESAGFCSYAREEERQAAFVQ</sequence>
<evidence type="ECO:0000313" key="1">
    <source>
        <dbReference type="EMBL" id="EFB32469.1"/>
    </source>
</evidence>
<comment type="caution">
    <text evidence="1">The sequence shown here is derived from an EMBL/GenBank/DDBJ whole genome shotgun (WGS) entry which is preliminary data.</text>
</comment>
<dbReference type="EMBL" id="ACUZ02000023">
    <property type="protein sequence ID" value="EFB32469.1"/>
    <property type="molecule type" value="Genomic_DNA"/>
</dbReference>
<accession>D1QQR3</accession>
<dbReference type="Proteomes" id="UP000004079">
    <property type="component" value="Unassembled WGS sequence"/>
</dbReference>
<reference evidence="1 2" key="1">
    <citation type="submission" date="2009-11" db="EMBL/GenBank/DDBJ databases">
        <authorList>
            <person name="Weinstock G."/>
            <person name="Sodergren E."/>
            <person name="Clifton S."/>
            <person name="Fulton L."/>
            <person name="Fulton B."/>
            <person name="Courtney L."/>
            <person name="Fronick C."/>
            <person name="Harrison M."/>
            <person name="Strong C."/>
            <person name="Farmer C."/>
            <person name="Delahaunty K."/>
            <person name="Markovic C."/>
            <person name="Hall O."/>
            <person name="Minx P."/>
            <person name="Tomlinson C."/>
            <person name="Mitreva M."/>
            <person name="Nelson J."/>
            <person name="Hou S."/>
            <person name="Wollam A."/>
            <person name="Pepin K.H."/>
            <person name="Johnson M."/>
            <person name="Bhonagiri V."/>
            <person name="Nash W.E."/>
            <person name="Warren W."/>
            <person name="Chinwalla A."/>
            <person name="Mardis E.R."/>
            <person name="Wilson R.K."/>
        </authorList>
    </citation>
    <scope>NUCLEOTIDE SEQUENCE [LARGE SCALE GENOMIC DNA]</scope>
    <source>
        <strain evidence="1 2">F0302</strain>
    </source>
</reference>
<protein>
    <submittedName>
        <fullName evidence="1">Uncharacterized protein</fullName>
    </submittedName>
</protein>
<name>D1QQR3_9BACT</name>
<organism evidence="1 2">
    <name type="scientific">Segatella oris F0302</name>
    <dbReference type="NCBI Taxonomy" id="649760"/>
    <lineage>
        <taxon>Bacteria</taxon>
        <taxon>Pseudomonadati</taxon>
        <taxon>Bacteroidota</taxon>
        <taxon>Bacteroidia</taxon>
        <taxon>Bacteroidales</taxon>
        <taxon>Prevotellaceae</taxon>
        <taxon>Segatella</taxon>
    </lineage>
</organism>